<feature type="domain" description="Ketosynthase family 3 (KS3)" evidence="9">
    <location>
        <begin position="1169"/>
        <end position="1596"/>
    </location>
</feature>
<dbReference type="FunFam" id="2.30.38.10:FF:000001">
    <property type="entry name" value="Non-ribosomal peptide synthetase PvdI"/>
    <property type="match status" value="1"/>
</dbReference>
<dbReference type="InterPro" id="IPR025110">
    <property type="entry name" value="AMP-bd_C"/>
</dbReference>
<dbReference type="Pfam" id="PF00550">
    <property type="entry name" value="PP-binding"/>
    <property type="match status" value="1"/>
</dbReference>
<dbReference type="EMBL" id="CP001348">
    <property type="protein sequence ID" value="ACL75236.1"/>
    <property type="molecule type" value="Genomic_DNA"/>
</dbReference>
<dbReference type="InterPro" id="IPR023213">
    <property type="entry name" value="CAT-like_dom_sf"/>
</dbReference>
<dbReference type="PANTHER" id="PTHR45527:SF1">
    <property type="entry name" value="FATTY ACID SYNTHASE"/>
    <property type="match status" value="1"/>
</dbReference>
<dbReference type="SMART" id="SM00825">
    <property type="entry name" value="PKS_KS"/>
    <property type="match status" value="1"/>
</dbReference>
<evidence type="ECO:0000259" key="9">
    <source>
        <dbReference type="PROSITE" id="PS52004"/>
    </source>
</evidence>
<dbReference type="InterPro" id="IPR001242">
    <property type="entry name" value="Condensation_dom"/>
</dbReference>
<dbReference type="PROSITE" id="PS00455">
    <property type="entry name" value="AMP_BINDING"/>
    <property type="match status" value="1"/>
</dbReference>
<dbReference type="InterPro" id="IPR018201">
    <property type="entry name" value="Ketoacyl_synth_AS"/>
</dbReference>
<dbReference type="Gene3D" id="3.30.559.10">
    <property type="entry name" value="Chloramphenicol acetyltransferase-like domain"/>
    <property type="match status" value="1"/>
</dbReference>
<dbReference type="GO" id="GO:0004315">
    <property type="term" value="F:3-oxoacyl-[acyl-carrier-protein] synthase activity"/>
    <property type="evidence" value="ECO:0007669"/>
    <property type="project" value="InterPro"/>
</dbReference>
<dbReference type="InterPro" id="IPR000073">
    <property type="entry name" value="AB_hydrolase_1"/>
</dbReference>
<dbReference type="InterPro" id="IPR036736">
    <property type="entry name" value="ACP-like_sf"/>
</dbReference>
<dbReference type="Gene3D" id="1.10.1240.100">
    <property type="match status" value="1"/>
</dbReference>
<evidence type="ECO:0000256" key="7">
    <source>
        <dbReference type="ARBA" id="ARBA00022737"/>
    </source>
</evidence>
<dbReference type="SUPFAM" id="SSF56801">
    <property type="entry name" value="Acetyl-CoA synthetase-like"/>
    <property type="match status" value="1"/>
</dbReference>
<dbReference type="InterPro" id="IPR020841">
    <property type="entry name" value="PKS_Beta-ketoAc_synthase_dom"/>
</dbReference>
<dbReference type="Pfam" id="PF00501">
    <property type="entry name" value="AMP-binding"/>
    <property type="match status" value="1"/>
</dbReference>
<dbReference type="Pfam" id="PF02801">
    <property type="entry name" value="Ketoacyl-synt_C"/>
    <property type="match status" value="1"/>
</dbReference>
<dbReference type="PROSITE" id="PS00606">
    <property type="entry name" value="KS3_1"/>
    <property type="match status" value="1"/>
</dbReference>
<comment type="pathway">
    <text evidence="2">Antibiotic biosynthesis.</text>
</comment>
<name>B8I8K3_RUMCH</name>
<evidence type="ECO:0000256" key="1">
    <source>
        <dbReference type="ARBA" id="ARBA00001957"/>
    </source>
</evidence>
<dbReference type="GO" id="GO:0031177">
    <property type="term" value="F:phosphopantetheine binding"/>
    <property type="evidence" value="ECO:0007669"/>
    <property type="project" value="InterPro"/>
</dbReference>
<dbReference type="KEGG" id="cce:Ccel_0864"/>
<dbReference type="SUPFAM" id="SSF47336">
    <property type="entry name" value="ACP-like"/>
    <property type="match status" value="1"/>
</dbReference>
<dbReference type="Gene3D" id="3.40.50.980">
    <property type="match status" value="2"/>
</dbReference>
<keyword evidence="5" id="KW-0597">Phosphoprotein</keyword>
<dbReference type="GO" id="GO:0044550">
    <property type="term" value="P:secondary metabolite biosynthetic process"/>
    <property type="evidence" value="ECO:0007669"/>
    <property type="project" value="TreeGrafter"/>
</dbReference>
<dbReference type="InterPro" id="IPR054514">
    <property type="entry name" value="RhiE-like_linker"/>
</dbReference>
<dbReference type="Gene3D" id="3.40.50.1820">
    <property type="entry name" value="alpha/beta hydrolase"/>
    <property type="match status" value="1"/>
</dbReference>
<dbReference type="STRING" id="394503.Ccel_0864"/>
<dbReference type="Pfam" id="PF00109">
    <property type="entry name" value="ketoacyl-synt"/>
    <property type="match status" value="1"/>
</dbReference>
<dbReference type="Proteomes" id="UP000001349">
    <property type="component" value="Chromosome"/>
</dbReference>
<evidence type="ECO:0000256" key="5">
    <source>
        <dbReference type="ARBA" id="ARBA00022553"/>
    </source>
</evidence>
<dbReference type="GO" id="GO:0005737">
    <property type="term" value="C:cytoplasm"/>
    <property type="evidence" value="ECO:0007669"/>
    <property type="project" value="TreeGrafter"/>
</dbReference>
<evidence type="ECO:0000313" key="11">
    <source>
        <dbReference type="Proteomes" id="UP000001349"/>
    </source>
</evidence>
<dbReference type="Gene3D" id="3.40.47.10">
    <property type="match status" value="1"/>
</dbReference>
<dbReference type="GO" id="GO:0043041">
    <property type="term" value="P:amino acid activation for nonribosomal peptide biosynthetic process"/>
    <property type="evidence" value="ECO:0007669"/>
    <property type="project" value="TreeGrafter"/>
</dbReference>
<dbReference type="SUPFAM" id="SSF52777">
    <property type="entry name" value="CoA-dependent acyltransferases"/>
    <property type="match status" value="2"/>
</dbReference>
<dbReference type="eggNOG" id="COG1020">
    <property type="taxonomic scope" value="Bacteria"/>
</dbReference>
<dbReference type="InterPro" id="IPR016039">
    <property type="entry name" value="Thiolase-like"/>
</dbReference>
<evidence type="ECO:0000256" key="6">
    <source>
        <dbReference type="ARBA" id="ARBA00022679"/>
    </source>
</evidence>
<dbReference type="PROSITE" id="PS50075">
    <property type="entry name" value="CARRIER"/>
    <property type="match status" value="1"/>
</dbReference>
<organism evidence="10 11">
    <name type="scientific">Ruminiclostridium cellulolyticum (strain ATCC 35319 / DSM 5812 / JCM 6584 / H10)</name>
    <name type="common">Clostridium cellulolyticum</name>
    <dbReference type="NCBI Taxonomy" id="394503"/>
    <lineage>
        <taxon>Bacteria</taxon>
        <taxon>Bacillati</taxon>
        <taxon>Bacillota</taxon>
        <taxon>Clostridia</taxon>
        <taxon>Eubacteriales</taxon>
        <taxon>Oscillospiraceae</taxon>
        <taxon>Ruminiclostridium</taxon>
    </lineage>
</organism>
<dbReference type="FunFam" id="3.40.50.12780:FF:000012">
    <property type="entry name" value="Non-ribosomal peptide synthetase"/>
    <property type="match status" value="1"/>
</dbReference>
<dbReference type="CDD" id="cd00833">
    <property type="entry name" value="PKS"/>
    <property type="match status" value="1"/>
</dbReference>
<dbReference type="Pfam" id="PF22336">
    <property type="entry name" value="RhiE-like_linker"/>
    <property type="match status" value="1"/>
</dbReference>
<dbReference type="FunFam" id="3.40.50.980:FF:000001">
    <property type="entry name" value="Non-ribosomal peptide synthetase"/>
    <property type="match status" value="1"/>
</dbReference>
<dbReference type="Pfam" id="PF13193">
    <property type="entry name" value="AMP-binding_C"/>
    <property type="match status" value="1"/>
</dbReference>
<keyword evidence="4" id="KW-0596">Phosphopantetheine</keyword>
<dbReference type="InterPro" id="IPR029058">
    <property type="entry name" value="AB_hydrolase_fold"/>
</dbReference>
<evidence type="ECO:0000259" key="8">
    <source>
        <dbReference type="PROSITE" id="PS50075"/>
    </source>
</evidence>
<dbReference type="SUPFAM" id="SSF53474">
    <property type="entry name" value="alpha/beta-Hydrolases"/>
    <property type="match status" value="1"/>
</dbReference>
<dbReference type="InterPro" id="IPR020845">
    <property type="entry name" value="AMP-binding_CS"/>
</dbReference>
<evidence type="ECO:0000256" key="3">
    <source>
        <dbReference type="ARBA" id="ARBA00006432"/>
    </source>
</evidence>
<reference evidence="10 11" key="1">
    <citation type="submission" date="2009-01" db="EMBL/GenBank/DDBJ databases">
        <title>Complete sequence of Clostridium cellulolyticum H10.</title>
        <authorList>
            <consortium name="US DOE Joint Genome Institute"/>
            <person name="Lucas S."/>
            <person name="Copeland A."/>
            <person name="Lapidus A."/>
            <person name="Glavina del Rio T."/>
            <person name="Dalin E."/>
            <person name="Tice H."/>
            <person name="Bruce D."/>
            <person name="Goodwin L."/>
            <person name="Pitluck S."/>
            <person name="Chertkov O."/>
            <person name="Saunders E."/>
            <person name="Brettin T."/>
            <person name="Detter J.C."/>
            <person name="Han C."/>
            <person name="Larimer F."/>
            <person name="Land M."/>
            <person name="Hauser L."/>
            <person name="Kyrpides N."/>
            <person name="Ivanova N."/>
            <person name="Zhou J."/>
            <person name="Richardson P."/>
        </authorList>
    </citation>
    <scope>NUCLEOTIDE SEQUENCE [LARGE SCALE GENOMIC DNA]</scope>
    <source>
        <strain evidence="11">ATCC 35319 / DSM 5812 / JCM 6584 / H10</strain>
    </source>
</reference>
<comment type="cofactor">
    <cofactor evidence="1">
        <name>pantetheine 4'-phosphate</name>
        <dbReference type="ChEBI" id="CHEBI:47942"/>
    </cofactor>
</comment>
<evidence type="ECO:0000313" key="10">
    <source>
        <dbReference type="EMBL" id="ACL75236.1"/>
    </source>
</evidence>
<dbReference type="GO" id="GO:0006633">
    <property type="term" value="P:fatty acid biosynthetic process"/>
    <property type="evidence" value="ECO:0007669"/>
    <property type="project" value="InterPro"/>
</dbReference>
<dbReference type="InterPro" id="IPR009081">
    <property type="entry name" value="PP-bd_ACP"/>
</dbReference>
<dbReference type="InterPro" id="IPR045851">
    <property type="entry name" value="AMP-bd_C_sf"/>
</dbReference>
<keyword evidence="11" id="KW-1185">Reference proteome</keyword>
<evidence type="ECO:0000256" key="2">
    <source>
        <dbReference type="ARBA" id="ARBA00004792"/>
    </source>
</evidence>
<protein>
    <submittedName>
        <fullName evidence="10">Amino acid adenylation domain protein</fullName>
    </submittedName>
</protein>
<keyword evidence="6" id="KW-0808">Transferase</keyword>
<dbReference type="NCBIfam" id="TIGR01733">
    <property type="entry name" value="AA-adenyl-dom"/>
    <property type="match status" value="1"/>
</dbReference>
<dbReference type="PROSITE" id="PS52004">
    <property type="entry name" value="KS3_2"/>
    <property type="match status" value="1"/>
</dbReference>
<sequence length="2063" mass="230786">MRYSRKEIYSKVASKQMTVEEAMAYLENLQDSERAQKQPIREEYPLSEGQKGLWVVNQFTPGNYAYNCPIAFKISSDVDIAALKKTFQILIDRHPALRTRIHLVGSGPAQTVMENQEVLFEEKYLDTLADDEIEICVREEARKPFDLECGSLLKVTLFRLPEERMVLLINFHHIIYDGMSFAIFMREFQQIYIALKSGTKYELPDVKATYKDYVYWQQSMLQGEAGARHRDYWLKQLPDGIPAIDLKPDKPRPSVQSLKGSSVVAGIDRELTQSLKNLSVSTDKTLFVIMLSAFNVLLYRYTNQEDICVGTPMLGRPGIKFENVLGYFMNIVVIKSRLNSEYKFYDLVNDVQNTVYDAFDHSDYPVSTLIEEMRKAKMANAQLFQIAFYFQNWMDDLQKDLETGAEGSTGFMDFIPLPGIHQEGEFDLALEILENEKDLSIYFKYSTDIFEEQTIKRMLGHYTEILRYIVKEPSSKISDITLLTQEESNVILKDWNNTFFEYPSDKCVHELFEEQARKTPDAIAVIFEEKSITYGELSKKVTLLAAYLKLYCVEPGILVGIFMERSIEMVISLLAVLKAGGGYVPLDPTYPADRLLYMFEHSKMPILITQSSIEDRLPECKVELVLIDTGWDTIVSESEKIIKDMGDEVFRTSAKPENLAYVIYTSGSTGKPKGVKVIHRGFTNFLCSMAECPGFTDQDYILALTTICFDIAGLEIFLPLIKGGKVEMLPNSIAKDGIKLREKMENSPVTVMQATPATWQMLIAAGWEKKVPIKVLCGGEAMSRELADKLVERASEVWNMFGPTETTIWSSVSLVKANEKVTIGRPIANTQFYVLDELMKPVPAGVAGELYIGGDGLAEGYLNRPDITTEKFVKSPFDNNAIIYKTGDLVCYLPDGNIEYLSRIDHQVKVRGFRIELGEIESALKKIDEIEEAVVVMREETGHKMLVGFLIPKENVELPSKRQIGEMIKKWLPDYMVPASFVFLKSYPMTMNRKVDRKILFTRSIEEITKGFGGSGMNALEKNKASSSKPSTVKTHKTVAKDVNQLLLQLITDDLCKAVAYVIEGNADEIDVHTPLGEYGFDSIRYTTFSVILKQQNTLEFNPSIFVQYPTVESLAEYFFKNNYQTMRSHYAEMLEQMQKEVELQEDENVSNEVSDQGTIRTGTGTITQEPVAIIGIYGKMPGSYDLDTFWGILEKGESVISEIPDDRLELMGLSRKDLKSGAGWGAFIDDVERFDAQFFNMSKIHAEMTDIHQRLFLETAYNTIEDAGYKPSGLAGTKTGVFVGVASSDYGDILKKKGIYGEPYTIEGTSANMVANRVSNVLDLRGPSVAIDTACSSSLVAIHRAAKAVRDGECQIAIAGGVNLLLSGTALEGIAKNGMLSQTGTCRVFDKDADGYVRGEGVGAVLLKPLSKAVEDRDHIYGIIKASAENHCGSGNFIASPNSDARRELLCEAYERAGIGMDTIGLIEVSGSATTLGDSVEVNVLRQAFGENSGAEQASIGLGCVKANVGHLEAASGIASLFKVLLSMKNGKMPSTPGLKEPNPYIEQSNSPFFLLKDGAVWEPKKDVANKPIPRRAAINSFGSGGSNVHIILEQYTDERKSVQKENDLYLVVLSAKDENRLKHYSADLLESIEKNTAKDRDGLNLGDLAYTLQKGRDTMEVRLATVVSSMDELKEKLKAYCSGTQAKNLFTGNARTEKIVKTEADKKRSEEISLEETAATWVLGAEVEWEHLYKSELPYSISLPVYPFAGEKFFVRSKDSGVNKKIAIAGIRKASFEDMFGGYCKALQDKTLSAENTIDVVNEYINGEASRGNILHLFVEISNSSKMEVMVSGKGTPILLISGYAATAPQWFFQFKNWSSNHKLISINTPWHGMSEGIEDVSLAGIAKAYAEVLRELDITEPIHVIGASWGSMIAQQFVADFPEMVKTLTVVGGMCSYKVDDEEKTKEDLKRDFNNINAPKFYDLFMYTSSIKAEATQLNEIFINEGFSTMDILHKIKVPTLVVGGAKDVLIDHEQFQLLYCKLPDSRYYEMASAGHAPFITHHREFNKRVMTFIRDNEKR</sequence>
<dbReference type="InterPro" id="IPR000873">
    <property type="entry name" value="AMP-dep_synth/lig_dom"/>
</dbReference>
<dbReference type="InterPro" id="IPR010071">
    <property type="entry name" value="AA_adenyl_dom"/>
</dbReference>
<dbReference type="Gene3D" id="2.30.38.10">
    <property type="entry name" value="Luciferase, Domain 3"/>
    <property type="match status" value="1"/>
</dbReference>
<dbReference type="CDD" id="cd12116">
    <property type="entry name" value="A_NRPS_Ta1_like"/>
    <property type="match status" value="1"/>
</dbReference>
<feature type="domain" description="Carrier" evidence="8">
    <location>
        <begin position="1049"/>
        <end position="1123"/>
    </location>
</feature>
<keyword evidence="7" id="KW-0677">Repeat</keyword>
<comment type="similarity">
    <text evidence="3">Belongs to the ATP-dependent AMP-binding enzyme family.</text>
</comment>
<dbReference type="CDD" id="cd19531">
    <property type="entry name" value="LCL_NRPS-like"/>
    <property type="match status" value="1"/>
</dbReference>
<dbReference type="InterPro" id="IPR014030">
    <property type="entry name" value="Ketoacyl_synth_N"/>
</dbReference>
<dbReference type="Gene3D" id="1.10.1200.10">
    <property type="entry name" value="ACP-like"/>
    <property type="match status" value="1"/>
</dbReference>
<dbReference type="SMART" id="SM00823">
    <property type="entry name" value="PKS_PP"/>
    <property type="match status" value="1"/>
</dbReference>
<gene>
    <name evidence="10" type="ordered locus">Ccel_0864</name>
</gene>
<evidence type="ECO:0000256" key="4">
    <source>
        <dbReference type="ARBA" id="ARBA00022450"/>
    </source>
</evidence>
<dbReference type="Gene3D" id="3.30.300.30">
    <property type="match status" value="1"/>
</dbReference>
<dbReference type="RefSeq" id="WP_015924396.1">
    <property type="nucleotide sequence ID" value="NC_011898.1"/>
</dbReference>
<dbReference type="InterPro" id="IPR014031">
    <property type="entry name" value="Ketoacyl_synth_C"/>
</dbReference>
<dbReference type="Pfam" id="PF00668">
    <property type="entry name" value="Condensation"/>
    <property type="match status" value="1"/>
</dbReference>
<dbReference type="Pfam" id="PF00561">
    <property type="entry name" value="Abhydrolase_1"/>
    <property type="match status" value="1"/>
</dbReference>
<accession>B8I8K3</accession>
<dbReference type="InterPro" id="IPR020806">
    <property type="entry name" value="PKS_PP-bd"/>
</dbReference>
<dbReference type="HOGENOM" id="CLU_232934_0_0_9"/>
<dbReference type="SUPFAM" id="SSF53901">
    <property type="entry name" value="Thiolase-like"/>
    <property type="match status" value="1"/>
</dbReference>
<dbReference type="Gene3D" id="3.30.559.30">
    <property type="entry name" value="Nonribosomal peptide synthetase, condensation domain"/>
    <property type="match status" value="1"/>
</dbReference>
<dbReference type="PANTHER" id="PTHR45527">
    <property type="entry name" value="NONRIBOSOMAL PEPTIDE SYNTHETASE"/>
    <property type="match status" value="1"/>
</dbReference>
<proteinExistence type="inferred from homology"/>